<dbReference type="STRING" id="144026.SAMN04488568_10157"/>
<dbReference type="Pfam" id="PF01553">
    <property type="entry name" value="Acyltransferase"/>
    <property type="match status" value="1"/>
</dbReference>
<feature type="domain" description="Phospholipid/glycerol acyltransferase" evidence="5">
    <location>
        <begin position="104"/>
        <end position="228"/>
    </location>
</feature>
<accession>A0A1G9LID1</accession>
<evidence type="ECO:0000256" key="2">
    <source>
        <dbReference type="ARBA" id="ARBA00022679"/>
    </source>
</evidence>
<dbReference type="EMBL" id="FNHG01000001">
    <property type="protein sequence ID" value="SDL61285.1"/>
    <property type="molecule type" value="Genomic_DNA"/>
</dbReference>
<comment type="pathway">
    <text evidence="1">Lipid metabolism.</text>
</comment>
<gene>
    <name evidence="6" type="ORF">SAMN04488568_10157</name>
</gene>
<dbReference type="Proteomes" id="UP000199759">
    <property type="component" value="Unassembled WGS sequence"/>
</dbReference>
<name>A0A1G9LID1_9PROT</name>
<keyword evidence="7" id="KW-1185">Reference proteome</keyword>
<evidence type="ECO:0000259" key="5">
    <source>
        <dbReference type="SMART" id="SM00563"/>
    </source>
</evidence>
<dbReference type="PANTHER" id="PTHR10434">
    <property type="entry name" value="1-ACYL-SN-GLYCEROL-3-PHOSPHATE ACYLTRANSFERASE"/>
    <property type="match status" value="1"/>
</dbReference>
<evidence type="ECO:0000256" key="4">
    <source>
        <dbReference type="SAM" id="MobiDB-lite"/>
    </source>
</evidence>
<reference evidence="6 7" key="1">
    <citation type="submission" date="2016-10" db="EMBL/GenBank/DDBJ databases">
        <authorList>
            <person name="de Groot N.N."/>
        </authorList>
    </citation>
    <scope>NUCLEOTIDE SEQUENCE [LARGE SCALE GENOMIC DNA]</scope>
    <source>
        <strain evidence="6 7">DSM 16077</strain>
    </source>
</reference>
<dbReference type="SUPFAM" id="SSF69593">
    <property type="entry name" value="Glycerol-3-phosphate (1)-acyltransferase"/>
    <property type="match status" value="1"/>
</dbReference>
<dbReference type="PANTHER" id="PTHR10434:SF40">
    <property type="entry name" value="1-ACYL-SN-GLYCEROL-3-PHOSPHATE ACYLTRANSFERASE"/>
    <property type="match status" value="1"/>
</dbReference>
<evidence type="ECO:0000256" key="3">
    <source>
        <dbReference type="ARBA" id="ARBA00023315"/>
    </source>
</evidence>
<feature type="region of interest" description="Disordered" evidence="4">
    <location>
        <begin position="1"/>
        <end position="22"/>
    </location>
</feature>
<proteinExistence type="predicted"/>
<sequence>MSIAPGAVPGFSGRMDTDDSPLPAAPKHVVDDLIEDRAPRLIHTPLWPVIKWIGYPLLGYRRAVTMVDAIAQRTGTDCLDWCSDYLDLDVDLTGLEHVPETGACVIVSNHPGGIADGVAVWDALKAKRPDLLFFANRDALKVCPGLEERIIPVEWRDEARSRTQSRDMLKRAIEAFKAGQCIVIFPSGRMSEWSWKKWQLTEKPWHPTAVSLARKFKTPIIPLAVRQRMPVLYYALAQINEELKDMTIFHGFMGKAEARYRLAFGRAMDIGPDDGTDAEATAMMRGICERTAWGG</sequence>
<evidence type="ECO:0000313" key="6">
    <source>
        <dbReference type="EMBL" id="SDL61285.1"/>
    </source>
</evidence>
<dbReference type="InterPro" id="IPR002123">
    <property type="entry name" value="Plipid/glycerol_acylTrfase"/>
</dbReference>
<keyword evidence="2 6" id="KW-0808">Transferase</keyword>
<keyword evidence="3 6" id="KW-0012">Acyltransferase</keyword>
<dbReference type="GO" id="GO:0006654">
    <property type="term" value="P:phosphatidic acid biosynthetic process"/>
    <property type="evidence" value="ECO:0007669"/>
    <property type="project" value="TreeGrafter"/>
</dbReference>
<organism evidence="6 7">
    <name type="scientific">Maricaulis salignorans</name>
    <dbReference type="NCBI Taxonomy" id="144026"/>
    <lineage>
        <taxon>Bacteria</taxon>
        <taxon>Pseudomonadati</taxon>
        <taxon>Pseudomonadota</taxon>
        <taxon>Alphaproteobacteria</taxon>
        <taxon>Maricaulales</taxon>
        <taxon>Maricaulaceae</taxon>
        <taxon>Maricaulis</taxon>
    </lineage>
</organism>
<dbReference type="AlphaFoldDB" id="A0A1G9LID1"/>
<dbReference type="SMART" id="SM00563">
    <property type="entry name" value="PlsC"/>
    <property type="match status" value="1"/>
</dbReference>
<evidence type="ECO:0000313" key="7">
    <source>
        <dbReference type="Proteomes" id="UP000199759"/>
    </source>
</evidence>
<protein>
    <submittedName>
        <fullName evidence="6">Acyltransferase</fullName>
    </submittedName>
</protein>
<dbReference type="GO" id="GO:0003841">
    <property type="term" value="F:1-acylglycerol-3-phosphate O-acyltransferase activity"/>
    <property type="evidence" value="ECO:0007669"/>
    <property type="project" value="TreeGrafter"/>
</dbReference>
<evidence type="ECO:0000256" key="1">
    <source>
        <dbReference type="ARBA" id="ARBA00005189"/>
    </source>
</evidence>